<comment type="caution">
    <text evidence="1">The sequence shown here is derived from an EMBL/GenBank/DDBJ whole genome shotgun (WGS) entry which is preliminary data.</text>
</comment>
<evidence type="ECO:0000313" key="2">
    <source>
        <dbReference type="Proteomes" id="UP001060215"/>
    </source>
</evidence>
<gene>
    <name evidence="1" type="ORF">LOK49_LG04G00324</name>
</gene>
<proteinExistence type="predicted"/>
<sequence length="176" mass="20206">MEDSVTSPSHDNIVKETLSETLLYESKSIRFKELEEKSPRDKRQIGSGQDLKDQSYSSRSQSRLVDSGSLKCVSTPSRHRYSPKNDRRRDTLESTSPVRRRDSFFGYKRDYSNRSQSMSPHTRNHHRRSLYTRNHYKRSPRGGILQGANLPLHAISLTVGLLKGDRGHHLIIGALE</sequence>
<dbReference type="Proteomes" id="UP001060215">
    <property type="component" value="Chromosome 2"/>
</dbReference>
<organism evidence="1 2">
    <name type="scientific">Camellia lanceoleosa</name>
    <dbReference type="NCBI Taxonomy" id="1840588"/>
    <lineage>
        <taxon>Eukaryota</taxon>
        <taxon>Viridiplantae</taxon>
        <taxon>Streptophyta</taxon>
        <taxon>Embryophyta</taxon>
        <taxon>Tracheophyta</taxon>
        <taxon>Spermatophyta</taxon>
        <taxon>Magnoliopsida</taxon>
        <taxon>eudicotyledons</taxon>
        <taxon>Gunneridae</taxon>
        <taxon>Pentapetalae</taxon>
        <taxon>asterids</taxon>
        <taxon>Ericales</taxon>
        <taxon>Theaceae</taxon>
        <taxon>Camellia</taxon>
    </lineage>
</organism>
<dbReference type="EMBL" id="CM045759">
    <property type="protein sequence ID" value="KAI8019626.1"/>
    <property type="molecule type" value="Genomic_DNA"/>
</dbReference>
<evidence type="ECO:0000313" key="1">
    <source>
        <dbReference type="EMBL" id="KAI8019626.1"/>
    </source>
</evidence>
<keyword evidence="2" id="KW-1185">Reference proteome</keyword>
<protein>
    <submittedName>
        <fullName evidence="1">Uncharacterized protein</fullName>
    </submittedName>
</protein>
<reference evidence="1 2" key="1">
    <citation type="journal article" date="2022" name="Plant J.">
        <title>Chromosome-level genome of Camellia lanceoleosa provides a valuable resource for understanding genome evolution and self-incompatibility.</title>
        <authorList>
            <person name="Gong W."/>
            <person name="Xiao S."/>
            <person name="Wang L."/>
            <person name="Liao Z."/>
            <person name="Chang Y."/>
            <person name="Mo W."/>
            <person name="Hu G."/>
            <person name="Li W."/>
            <person name="Zhao G."/>
            <person name="Zhu H."/>
            <person name="Hu X."/>
            <person name="Ji K."/>
            <person name="Xiang X."/>
            <person name="Song Q."/>
            <person name="Yuan D."/>
            <person name="Jin S."/>
            <person name="Zhang L."/>
        </authorList>
    </citation>
    <scope>NUCLEOTIDE SEQUENCE [LARGE SCALE GENOMIC DNA]</scope>
    <source>
        <strain evidence="1">SQ_2022a</strain>
    </source>
</reference>
<accession>A0ACC0I6P8</accession>
<name>A0ACC0I6P8_9ERIC</name>